<proteinExistence type="predicted"/>
<evidence type="ECO:0000313" key="1">
    <source>
        <dbReference type="EnsemblMetazoa" id="Aqu2.1.13586_001"/>
    </source>
</evidence>
<accession>A0A1X7TFX6</accession>
<dbReference type="InParanoid" id="A0A1X7TFX6"/>
<sequence>MDCRERCERNKSESFADTILSNEFKLDLFLAVLRTKRPISSILINLTLENK</sequence>
<reference evidence="1" key="1">
    <citation type="submission" date="2017-05" db="UniProtKB">
        <authorList>
            <consortium name="EnsemblMetazoa"/>
        </authorList>
    </citation>
    <scope>IDENTIFICATION</scope>
</reference>
<dbReference type="EnsemblMetazoa" id="Aqu2.1.13586_001">
    <property type="protein sequence ID" value="Aqu2.1.13586_001"/>
    <property type="gene ID" value="Aqu2.1.13586"/>
</dbReference>
<name>A0A1X7TFX6_AMPQE</name>
<dbReference type="AlphaFoldDB" id="A0A1X7TFX6"/>
<organism evidence="1">
    <name type="scientific">Amphimedon queenslandica</name>
    <name type="common">Sponge</name>
    <dbReference type="NCBI Taxonomy" id="400682"/>
    <lineage>
        <taxon>Eukaryota</taxon>
        <taxon>Metazoa</taxon>
        <taxon>Porifera</taxon>
        <taxon>Demospongiae</taxon>
        <taxon>Heteroscleromorpha</taxon>
        <taxon>Haplosclerida</taxon>
        <taxon>Niphatidae</taxon>
        <taxon>Amphimedon</taxon>
    </lineage>
</organism>
<protein>
    <submittedName>
        <fullName evidence="1">Uncharacterized protein</fullName>
    </submittedName>
</protein>